<comment type="caution">
    <text evidence="3">Lacks conserved residue(s) required for the propagation of feature annotation.</text>
</comment>
<dbReference type="PANTHER" id="PTHR24252:SF7">
    <property type="entry name" value="HYALIN"/>
    <property type="match status" value="1"/>
</dbReference>
<evidence type="ECO:0000313" key="8">
    <source>
        <dbReference type="Proteomes" id="UP001381693"/>
    </source>
</evidence>
<evidence type="ECO:0000313" key="7">
    <source>
        <dbReference type="EMBL" id="KAK7080361.1"/>
    </source>
</evidence>
<dbReference type="InterPro" id="IPR033116">
    <property type="entry name" value="TRYPSIN_SER"/>
</dbReference>
<dbReference type="PROSITE" id="PS50287">
    <property type="entry name" value="SRCR_2"/>
    <property type="match status" value="1"/>
</dbReference>
<feature type="domain" description="SRCR" evidence="6">
    <location>
        <begin position="135"/>
        <end position="186"/>
    </location>
</feature>
<dbReference type="SMART" id="SM00020">
    <property type="entry name" value="Tryp_SPc"/>
    <property type="match status" value="1"/>
</dbReference>
<comment type="caution">
    <text evidence="7">The sequence shown here is derived from an EMBL/GenBank/DDBJ whole genome shotgun (WGS) entry which is preliminary data.</text>
</comment>
<organism evidence="7 8">
    <name type="scientific">Halocaridina rubra</name>
    <name type="common">Hawaiian red shrimp</name>
    <dbReference type="NCBI Taxonomy" id="373956"/>
    <lineage>
        <taxon>Eukaryota</taxon>
        <taxon>Metazoa</taxon>
        <taxon>Ecdysozoa</taxon>
        <taxon>Arthropoda</taxon>
        <taxon>Crustacea</taxon>
        <taxon>Multicrustacea</taxon>
        <taxon>Malacostraca</taxon>
        <taxon>Eumalacostraca</taxon>
        <taxon>Eucarida</taxon>
        <taxon>Decapoda</taxon>
        <taxon>Pleocyemata</taxon>
        <taxon>Caridea</taxon>
        <taxon>Atyoidea</taxon>
        <taxon>Atyidae</taxon>
        <taxon>Halocaridina</taxon>
    </lineage>
</organism>
<dbReference type="FunFam" id="2.40.10.10:FF:000111">
    <property type="entry name" value="Blast:Serine protease nudel"/>
    <property type="match status" value="1"/>
</dbReference>
<dbReference type="InterPro" id="IPR043504">
    <property type="entry name" value="Peptidase_S1_PA_chymotrypsin"/>
</dbReference>
<feature type="domain" description="Peptidase S1" evidence="5">
    <location>
        <begin position="272"/>
        <end position="497"/>
    </location>
</feature>
<dbReference type="InterPro" id="IPR009003">
    <property type="entry name" value="Peptidase_S1_PA"/>
</dbReference>
<accession>A0AAN9A4G7</accession>
<dbReference type="Pfam" id="PF00089">
    <property type="entry name" value="Trypsin"/>
    <property type="match status" value="1"/>
</dbReference>
<dbReference type="Gene3D" id="4.10.400.10">
    <property type="entry name" value="Low-density Lipoprotein Receptor"/>
    <property type="match status" value="2"/>
</dbReference>
<dbReference type="PROSITE" id="PS50240">
    <property type="entry name" value="TRYPSIN_DOM"/>
    <property type="match status" value="1"/>
</dbReference>
<evidence type="ECO:0000259" key="5">
    <source>
        <dbReference type="PROSITE" id="PS50240"/>
    </source>
</evidence>
<proteinExistence type="predicted"/>
<dbReference type="PANTHER" id="PTHR24252">
    <property type="entry name" value="ACROSIN-RELATED"/>
    <property type="match status" value="1"/>
</dbReference>
<evidence type="ECO:0000256" key="3">
    <source>
        <dbReference type="PROSITE-ProRule" id="PRU00196"/>
    </source>
</evidence>
<dbReference type="GO" id="GO:0006508">
    <property type="term" value="P:proteolysis"/>
    <property type="evidence" value="ECO:0007669"/>
    <property type="project" value="UniProtKB-KW"/>
</dbReference>
<feature type="non-terminal residue" evidence="7">
    <location>
        <position position="497"/>
    </location>
</feature>
<keyword evidence="4" id="KW-0378">Hydrolase</keyword>
<keyword evidence="1 2" id="KW-1015">Disulfide bond</keyword>
<dbReference type="CDD" id="cd00190">
    <property type="entry name" value="Tryp_SPc"/>
    <property type="match status" value="1"/>
</dbReference>
<dbReference type="PRINTS" id="PR00722">
    <property type="entry name" value="CHYMOTRYPSIN"/>
</dbReference>
<dbReference type="SUPFAM" id="SSF57424">
    <property type="entry name" value="LDL receptor-like module"/>
    <property type="match status" value="2"/>
</dbReference>
<evidence type="ECO:0000256" key="1">
    <source>
        <dbReference type="ARBA" id="ARBA00023157"/>
    </source>
</evidence>
<dbReference type="PROSITE" id="PS50068">
    <property type="entry name" value="LDLRA_2"/>
    <property type="match status" value="2"/>
</dbReference>
<dbReference type="PROSITE" id="PS00134">
    <property type="entry name" value="TRYPSIN_HIS"/>
    <property type="match status" value="1"/>
</dbReference>
<dbReference type="EMBL" id="JAXCGZ010005968">
    <property type="protein sequence ID" value="KAK7080361.1"/>
    <property type="molecule type" value="Genomic_DNA"/>
</dbReference>
<feature type="disulfide bond" evidence="2">
    <location>
        <begin position="119"/>
        <end position="134"/>
    </location>
</feature>
<dbReference type="InterPro" id="IPR018114">
    <property type="entry name" value="TRYPSIN_HIS"/>
</dbReference>
<dbReference type="AlphaFoldDB" id="A0AAN9A4G7"/>
<feature type="disulfide bond" evidence="2">
    <location>
        <begin position="47"/>
        <end position="62"/>
    </location>
</feature>
<keyword evidence="8" id="KW-1185">Reference proteome</keyword>
<dbReference type="GO" id="GO:0004252">
    <property type="term" value="F:serine-type endopeptidase activity"/>
    <property type="evidence" value="ECO:0007669"/>
    <property type="project" value="InterPro"/>
</dbReference>
<evidence type="ECO:0000259" key="6">
    <source>
        <dbReference type="PROSITE" id="PS50287"/>
    </source>
</evidence>
<dbReference type="InterPro" id="IPR001314">
    <property type="entry name" value="Peptidase_S1A"/>
</dbReference>
<name>A0AAN9A4G7_HALRR</name>
<evidence type="ECO:0000256" key="4">
    <source>
        <dbReference type="RuleBase" id="RU363034"/>
    </source>
</evidence>
<protein>
    <submittedName>
        <fullName evidence="7">Uncharacterized protein</fullName>
    </submittedName>
</protein>
<dbReference type="Gene3D" id="2.40.10.10">
    <property type="entry name" value="Trypsin-like serine proteases"/>
    <property type="match status" value="1"/>
</dbReference>
<dbReference type="InterPro" id="IPR036055">
    <property type="entry name" value="LDL_receptor-like_sf"/>
</dbReference>
<dbReference type="CDD" id="cd00112">
    <property type="entry name" value="LDLa"/>
    <property type="match status" value="2"/>
</dbReference>
<dbReference type="SMART" id="SM00192">
    <property type="entry name" value="LDLa"/>
    <property type="match status" value="3"/>
</dbReference>
<dbReference type="SUPFAM" id="SSF50494">
    <property type="entry name" value="Trypsin-like serine proteases"/>
    <property type="match status" value="1"/>
</dbReference>
<keyword evidence="4" id="KW-0645">Protease</keyword>
<sequence>MPLEKHSITQILGSIMPQLDSKLQKCGFEPKALCDDDRYCYKPYQRCDRHADCPDASDETHCTCAEVMAGQYFERICDGILDCPDMSDELGCPPCGFGKLRCLPRPSGVLLCVEKEQMCDGVINCRFSEDEKLCFRFTLNQTDETPYLSIRREGYLQIKREEKWWPVCARKYDDYSSVLSVYCNELIGDRDNVDTYKYTSITGTSSSWAHIDPVSGDIEIKGSCPTQLGLYASCSEPRCVDSIKDGIFKRSLDDNDLDHWRPQRDHSEDGRIVGGATSDDHVWTFIAGISRENRFLCGGSILNSEWILTAGHCFLKYQTAMHEVQVGMLRRTSFSPYTQNAVVSHVIRHENYDVIHLNNDLALMKLQTPLQLNRWVRPVCLAENFTVEGKVCTVAGWGATKEGGLLSDTLMQVDLPTMKTCTNSYSNVNDEEVLCAGYPEGKLDSCQGDSGGPMMCSEGDKWVLVGVVSFGTGCARANSPGVYSRMNHYKEWIFTNI</sequence>
<dbReference type="Proteomes" id="UP001381693">
    <property type="component" value="Unassembled WGS sequence"/>
</dbReference>
<dbReference type="InterPro" id="IPR001190">
    <property type="entry name" value="SRCR"/>
</dbReference>
<dbReference type="InterPro" id="IPR002172">
    <property type="entry name" value="LDrepeatLR_classA_rpt"/>
</dbReference>
<reference evidence="7 8" key="1">
    <citation type="submission" date="2023-11" db="EMBL/GenBank/DDBJ databases">
        <title>Halocaridina rubra genome assembly.</title>
        <authorList>
            <person name="Smith C."/>
        </authorList>
    </citation>
    <scope>NUCLEOTIDE SEQUENCE [LARGE SCALE GENOMIC DNA]</scope>
    <source>
        <strain evidence="7">EP-1</strain>
        <tissue evidence="7">Whole</tissue>
    </source>
</reference>
<dbReference type="InterPro" id="IPR001254">
    <property type="entry name" value="Trypsin_dom"/>
</dbReference>
<gene>
    <name evidence="7" type="ORF">SK128_020788</name>
</gene>
<evidence type="ECO:0000256" key="2">
    <source>
        <dbReference type="PROSITE-ProRule" id="PRU00124"/>
    </source>
</evidence>
<dbReference type="PROSITE" id="PS00135">
    <property type="entry name" value="TRYPSIN_SER"/>
    <property type="match status" value="1"/>
</dbReference>
<dbReference type="GO" id="GO:0016020">
    <property type="term" value="C:membrane"/>
    <property type="evidence" value="ECO:0007669"/>
    <property type="project" value="InterPro"/>
</dbReference>
<keyword evidence="4" id="KW-0720">Serine protease</keyword>